<comment type="cofactor">
    <cofactor evidence="8">
        <name>dipyrromethane</name>
        <dbReference type="ChEBI" id="CHEBI:60342"/>
    </cofactor>
    <text evidence="8">Binds 1 dipyrromethane group covalently.</text>
</comment>
<comment type="caution">
    <text evidence="11">The sequence shown here is derived from an EMBL/GenBank/DDBJ whole genome shotgun (WGS) entry which is preliminary data.</text>
</comment>
<accession>A0A368LKB9</accession>
<dbReference type="CDD" id="cd13646">
    <property type="entry name" value="PBP2_EcHMBS_like"/>
    <property type="match status" value="1"/>
</dbReference>
<dbReference type="SUPFAM" id="SSF54782">
    <property type="entry name" value="Porphobilinogen deaminase (hydroxymethylbilane synthase), C-terminal domain"/>
    <property type="match status" value="1"/>
</dbReference>
<comment type="miscellaneous">
    <text evidence="8">The porphobilinogen subunits are added to the dipyrromethane group.</text>
</comment>
<evidence type="ECO:0000259" key="10">
    <source>
        <dbReference type="Pfam" id="PF03900"/>
    </source>
</evidence>
<protein>
    <recommendedName>
        <fullName evidence="8">Porphobilinogen deaminase</fullName>
        <shortName evidence="8">PBG</shortName>
        <ecNumber evidence="8">2.5.1.61</ecNumber>
    </recommendedName>
    <alternativeName>
        <fullName evidence="8">Hydroxymethylbilane synthase</fullName>
        <shortName evidence="8">HMBS</shortName>
    </alternativeName>
    <alternativeName>
        <fullName evidence="8">Pre-uroporphyrinogen synthase</fullName>
    </alternativeName>
</protein>
<name>A0A368LKB9_9VIBR</name>
<evidence type="ECO:0000313" key="12">
    <source>
        <dbReference type="Proteomes" id="UP000252479"/>
    </source>
</evidence>
<feature type="domain" description="Porphobilinogen deaminase C-terminal" evidence="10">
    <location>
        <begin position="232"/>
        <end position="301"/>
    </location>
</feature>
<dbReference type="UniPathway" id="UPA00251">
    <property type="reaction ID" value="UER00319"/>
</dbReference>
<dbReference type="InterPro" id="IPR022418">
    <property type="entry name" value="Porphobilinogen_deaminase_C"/>
</dbReference>
<comment type="subunit">
    <text evidence="4 8">Monomer.</text>
</comment>
<dbReference type="InterPro" id="IPR022417">
    <property type="entry name" value="Porphobilin_deaminase_N"/>
</dbReference>
<dbReference type="InterPro" id="IPR022419">
    <property type="entry name" value="Porphobilin_deaminase_cofac_BS"/>
</dbReference>
<dbReference type="HAMAP" id="MF_00260">
    <property type="entry name" value="Porphobil_deam"/>
    <property type="match status" value="1"/>
</dbReference>
<dbReference type="NCBIfam" id="TIGR00212">
    <property type="entry name" value="hemC"/>
    <property type="match status" value="1"/>
</dbReference>
<evidence type="ECO:0000256" key="1">
    <source>
        <dbReference type="ARBA" id="ARBA00002869"/>
    </source>
</evidence>
<evidence type="ECO:0000259" key="9">
    <source>
        <dbReference type="Pfam" id="PF01379"/>
    </source>
</evidence>
<dbReference type="GO" id="GO:0006782">
    <property type="term" value="P:protoporphyrinogen IX biosynthetic process"/>
    <property type="evidence" value="ECO:0007669"/>
    <property type="project" value="UniProtKB-UniRule"/>
</dbReference>
<keyword evidence="12" id="KW-1185">Reference proteome</keyword>
<dbReference type="PROSITE" id="PS00533">
    <property type="entry name" value="PORPHOBILINOGEN_DEAM"/>
    <property type="match status" value="1"/>
</dbReference>
<keyword evidence="6 8" id="KW-0627">Porphyrin biosynthesis</keyword>
<comment type="pathway">
    <text evidence="2">Porphyrin-containing compound metabolism; protoporphyrin-IX biosynthesis; coproporphyrinogen-III from 5-aminolevulinate: step 2/4.</text>
</comment>
<evidence type="ECO:0000313" key="11">
    <source>
        <dbReference type="EMBL" id="RCS72236.1"/>
    </source>
</evidence>
<feature type="modified residue" description="S-(dipyrrolylmethanemethyl)cysteine" evidence="8">
    <location>
        <position position="247"/>
    </location>
</feature>
<evidence type="ECO:0000256" key="3">
    <source>
        <dbReference type="ARBA" id="ARBA00005638"/>
    </source>
</evidence>
<keyword evidence="5 8" id="KW-0808">Transferase</keyword>
<organism evidence="11 12">
    <name type="scientific">Vibrio casei</name>
    <dbReference type="NCBI Taxonomy" id="673372"/>
    <lineage>
        <taxon>Bacteria</taxon>
        <taxon>Pseudomonadati</taxon>
        <taxon>Pseudomonadota</taxon>
        <taxon>Gammaproteobacteria</taxon>
        <taxon>Vibrionales</taxon>
        <taxon>Vibrionaceae</taxon>
        <taxon>Vibrio</taxon>
    </lineage>
</organism>
<dbReference type="PANTHER" id="PTHR11557">
    <property type="entry name" value="PORPHOBILINOGEN DEAMINASE"/>
    <property type="match status" value="1"/>
</dbReference>
<dbReference type="InterPro" id="IPR036803">
    <property type="entry name" value="Porphobilinogen_deaminase_C_sf"/>
</dbReference>
<dbReference type="PRINTS" id="PR00151">
    <property type="entry name" value="PORPHBDMNASE"/>
</dbReference>
<evidence type="ECO:0000256" key="8">
    <source>
        <dbReference type="HAMAP-Rule" id="MF_00260"/>
    </source>
</evidence>
<dbReference type="FunFam" id="3.40.190.10:FF:000005">
    <property type="entry name" value="Porphobilinogen deaminase"/>
    <property type="match status" value="1"/>
</dbReference>
<sequence length="316" mass="34592">MKGYVMSSTPIRIATRKSPLALWQAYFVKDALQNAHPGLNVELVTMVTKGDVILDTPLAKVGGKGLFVKELETAMLEGRADLAVHSMKDVPVDFPEGLGLVTICEREDPRDAFVSNTYDNVDSLPQGSIVGTCSLRRQCQLKERRPDLIIKDLRGNVGTRLGKLDAGEYDAIVLASAGLKRLKLESRIRSFMEAEESLPAVGQGAVGIECRLSDTHLRKLLEPLNDLDTADRVMCERAMNLTLEGGCQVPIGSYSLLDGDQIWLRGLVGEPDGSTIIRGEIKGHRKDAEELGINLAKQLLNDGAKSILEKLYSEHE</sequence>
<feature type="domain" description="Porphobilinogen deaminase N-terminal" evidence="9">
    <location>
        <begin position="11"/>
        <end position="218"/>
    </location>
</feature>
<dbReference type="FunFam" id="3.40.190.10:FF:000004">
    <property type="entry name" value="Porphobilinogen deaminase"/>
    <property type="match status" value="1"/>
</dbReference>
<dbReference type="EMBL" id="QPGL01000001">
    <property type="protein sequence ID" value="RCS72236.1"/>
    <property type="molecule type" value="Genomic_DNA"/>
</dbReference>
<dbReference type="GO" id="GO:0004418">
    <property type="term" value="F:hydroxymethylbilane synthase activity"/>
    <property type="evidence" value="ECO:0007669"/>
    <property type="project" value="UniProtKB-UniRule"/>
</dbReference>
<dbReference type="PIRSF" id="PIRSF001438">
    <property type="entry name" value="4pyrrol_synth_OHMeBilane_synth"/>
    <property type="match status" value="1"/>
</dbReference>
<evidence type="ECO:0000256" key="4">
    <source>
        <dbReference type="ARBA" id="ARBA00011245"/>
    </source>
</evidence>
<dbReference type="Gene3D" id="3.30.160.40">
    <property type="entry name" value="Porphobilinogen deaminase, C-terminal domain"/>
    <property type="match status" value="1"/>
</dbReference>
<dbReference type="Pfam" id="PF01379">
    <property type="entry name" value="Porphobil_deam"/>
    <property type="match status" value="1"/>
</dbReference>
<dbReference type="OrthoDB" id="9810298at2"/>
<dbReference type="GO" id="GO:0005737">
    <property type="term" value="C:cytoplasm"/>
    <property type="evidence" value="ECO:0007669"/>
    <property type="project" value="UniProtKB-UniRule"/>
</dbReference>
<dbReference type="EC" id="2.5.1.61" evidence="8"/>
<comment type="function">
    <text evidence="1 8">Tetrapolymerization of the monopyrrole PBG into the hydroxymethylbilane pre-uroporphyrinogen in several discrete steps.</text>
</comment>
<comment type="catalytic activity">
    <reaction evidence="7 8">
        <text>4 porphobilinogen + H2O = hydroxymethylbilane + 4 NH4(+)</text>
        <dbReference type="Rhea" id="RHEA:13185"/>
        <dbReference type="ChEBI" id="CHEBI:15377"/>
        <dbReference type="ChEBI" id="CHEBI:28938"/>
        <dbReference type="ChEBI" id="CHEBI:57845"/>
        <dbReference type="ChEBI" id="CHEBI:58126"/>
        <dbReference type="EC" id="2.5.1.61"/>
    </reaction>
</comment>
<dbReference type="AlphaFoldDB" id="A0A368LKB9"/>
<dbReference type="PANTHER" id="PTHR11557:SF0">
    <property type="entry name" value="PORPHOBILINOGEN DEAMINASE"/>
    <property type="match status" value="1"/>
</dbReference>
<proteinExistence type="inferred from homology"/>
<reference evidence="11 12" key="1">
    <citation type="journal article" date="2017" name="Elife">
        <title>Extensive horizontal gene transfer in cheese-associated bacteria.</title>
        <authorList>
            <person name="Bonham K.S."/>
            <person name="Wolfe B.E."/>
            <person name="Dutton R.J."/>
        </authorList>
    </citation>
    <scope>NUCLEOTIDE SEQUENCE [LARGE SCALE GENOMIC DNA]</scope>
    <source>
        <strain evidence="11 12">JB196</strain>
    </source>
</reference>
<evidence type="ECO:0000256" key="7">
    <source>
        <dbReference type="ARBA" id="ARBA00048169"/>
    </source>
</evidence>
<dbReference type="Proteomes" id="UP000252479">
    <property type="component" value="Unassembled WGS sequence"/>
</dbReference>
<dbReference type="FunFam" id="3.30.160.40:FF:000002">
    <property type="entry name" value="Porphobilinogen deaminase"/>
    <property type="match status" value="1"/>
</dbReference>
<dbReference type="SUPFAM" id="SSF53850">
    <property type="entry name" value="Periplasmic binding protein-like II"/>
    <property type="match status" value="1"/>
</dbReference>
<evidence type="ECO:0000256" key="2">
    <source>
        <dbReference type="ARBA" id="ARBA00004735"/>
    </source>
</evidence>
<comment type="similarity">
    <text evidence="3 8">Belongs to the HMBS family.</text>
</comment>
<evidence type="ECO:0000256" key="5">
    <source>
        <dbReference type="ARBA" id="ARBA00022679"/>
    </source>
</evidence>
<dbReference type="Pfam" id="PF03900">
    <property type="entry name" value="Porphobil_deamC"/>
    <property type="match status" value="1"/>
</dbReference>
<evidence type="ECO:0000256" key="6">
    <source>
        <dbReference type="ARBA" id="ARBA00023244"/>
    </source>
</evidence>
<gene>
    <name evidence="8" type="primary">hemC</name>
    <name evidence="11" type="ORF">CIK83_00605</name>
</gene>
<dbReference type="InterPro" id="IPR000860">
    <property type="entry name" value="HemC"/>
</dbReference>
<dbReference type="Gene3D" id="3.40.190.10">
    <property type="entry name" value="Periplasmic binding protein-like II"/>
    <property type="match status" value="2"/>
</dbReference>